<proteinExistence type="predicted"/>
<organism evidence="1 2">
    <name type="scientific">Pilibacter termitis</name>
    <dbReference type="NCBI Taxonomy" id="263852"/>
    <lineage>
        <taxon>Bacteria</taxon>
        <taxon>Bacillati</taxon>
        <taxon>Bacillota</taxon>
        <taxon>Bacilli</taxon>
        <taxon>Lactobacillales</taxon>
        <taxon>Enterococcaceae</taxon>
        <taxon>Pilibacter</taxon>
    </lineage>
</organism>
<evidence type="ECO:0000313" key="2">
    <source>
        <dbReference type="Proteomes" id="UP000190328"/>
    </source>
</evidence>
<dbReference type="EMBL" id="FUXI01000019">
    <property type="protein sequence ID" value="SJZ87451.1"/>
    <property type="molecule type" value="Genomic_DNA"/>
</dbReference>
<gene>
    <name evidence="1" type="ORF">SAMN02745116_01680</name>
</gene>
<dbReference type="Gene3D" id="2.60.40.10">
    <property type="entry name" value="Immunoglobulins"/>
    <property type="match status" value="1"/>
</dbReference>
<reference evidence="1 2" key="1">
    <citation type="submission" date="2017-02" db="EMBL/GenBank/DDBJ databases">
        <authorList>
            <person name="Peterson S.W."/>
        </authorList>
    </citation>
    <scope>NUCLEOTIDE SEQUENCE [LARGE SCALE GENOMIC DNA]</scope>
    <source>
        <strain evidence="1 2">ATCC BAA-1030</strain>
    </source>
</reference>
<evidence type="ECO:0000313" key="1">
    <source>
        <dbReference type="EMBL" id="SJZ87451.1"/>
    </source>
</evidence>
<protein>
    <submittedName>
        <fullName evidence="1">Uncharacterized protein</fullName>
    </submittedName>
</protein>
<sequence length="1637" mass="176186">MEKGKCKLLAIGGVFCIFILLALHSQASLLPKLFGLEPNETGYSLTLQSFKDNVATATLQIETVEDEEFTLVIDNGVLDEKELLTSLPSEVRKHFSIVANKDNQYTITTTQSKKSLTISFEIVANKGAENVKILLQRGETILASASRNLKTQTKKITTRAIMPKMISLPTATNSATVSTWAGFAIAYNDNTVDEIVIDGELVSTTTANSQLLLPRSESLVIRSNIPNVRRTLKVTDGNADGNQRRGFLLSAASNSAPKNLYLQDIEIESTGGANWSFIRASANATDISGWNIYLDNFYFRNALGTTNPPNSRLIGGNINGNTVTSTSATVEPNQVELSGDCFIRGNTTAGGVMIRAKSVKLYDADIQWANSAGNQSLFVQAQDALTIENAVIGTNQGTGGTVFSAEKAITVKNVDVLRECVASTGTNYHQQGTIFFAGKHASSTSNTYDTTNLSGNVELENVRLGSSKSEIPMNLQVNAIAKGKNVKVKKFSTIDDKPILLATTGTLFKGTSSIEIDESNLIWKTSGTNSADGIFATDAFGVIDIKNSTLNGKDNGNAKLTKSSSKQMERVSFEATKLDLTSSYLGFAIISRVMKITNGSVVRGEFTNTSGSPSGFWQYDSGGFEFEISGKSDVEMTFANNGRAIDVDYAASAPNNDYPANSATQLGTVRILGDPTLATTENNTKFVFKSNTQTGVGQGESGIIRIRNRANNINQSNVSGKVDVEVKDYATCNGVDDSSGRVNNLIVIQSTNARMIVDNHAKMFLHLAGQTHNFAAAIRFRYSGDSLLNVKNGALLSVVKTAGGSPTIRMNGYGNEISVESGGKFYVENVGDQTARDGTATYSSTWSGAGNQAIVFIGNDESAAGAAGPSKFTLTGEESLVKLVANYGPGLDSGGSIEVTQGSGTQFEVIGNTAGRGTGSGVFRTANGSFKFAMTEPSYYNFENKTTTNVAAGRLLFSSTSSSRYNPVTFFDSTHSFLSIWNKGNVSGTADHNFYDKTMDYQLSTSEYIATNLSPISIQNLFNSTAPVGATPYRRLSANNNEAEPVWFAQPTNADKSIFIKTKVREASDSEGNPLYRSAMTGEVHASVLLKYPDGTYEAKVGHSVENGTMYGSSIDGLIKINLNQFLPAGTEITIVDMWRSDSVNANAPSGLITDRAKIDAIGTKIVQDVTPPETPREIKGQKDTTDDVLSNASDRIVGKAEPNSVIAVKVDGNWLMQKNNPSALLTTTTDASGNFSLQLEEYLPKGKYVDIYAKDTADLSSGDWSVVTPPNSYTTTPNGVDGNLVFDVGASDVQREYHDAVGAEKFSVAARVWVKDVVVESAIVQKSLETYRNGVQVSNVQVGDVIRYKITAANAQLVDQAVNAPEIFDVLDSHLLVNLGELDAKLNGNSLPSSSIIWDNATRTLTLRGYENQIWGAGDTAIWEFSVKVGGGAVNSIIKNTAKLKGFTGRWIDGPISLGQVGGDKEFFISQTNEVKTLTIFGTLEILEAPKVMDFGTKTISTLNETYTLPQYKKQDLTTDADLIVSDSRASKQEWKMTAKLTSPFKHAYDPARYLNDVLYFQKGVGIPPILITSSGVEIYTNPTDTSGNATVETTISSDWRTPNAQKGFLLKVDPRKVTAIGEYQAEVTYTLESTP</sequence>
<accession>A0A1T4P7R0</accession>
<dbReference type="InterPro" id="IPR013783">
    <property type="entry name" value="Ig-like_fold"/>
</dbReference>
<name>A0A1T4P7R0_9ENTE</name>
<dbReference type="Proteomes" id="UP000190328">
    <property type="component" value="Unassembled WGS sequence"/>
</dbReference>
<dbReference type="OrthoDB" id="2170702at2"/>
<keyword evidence="2" id="KW-1185">Reference proteome</keyword>